<dbReference type="Gene3D" id="3.20.20.60">
    <property type="entry name" value="Phosphoenolpyruvate-binding domains"/>
    <property type="match status" value="1"/>
</dbReference>
<proteinExistence type="inferred from homology"/>
<evidence type="ECO:0000259" key="4">
    <source>
        <dbReference type="Pfam" id="PF03328"/>
    </source>
</evidence>
<dbReference type="KEGG" id="cmic:caldi_12870"/>
<evidence type="ECO:0000313" key="6">
    <source>
        <dbReference type="Proteomes" id="UP001163687"/>
    </source>
</evidence>
<dbReference type="PANTHER" id="PTHR30502">
    <property type="entry name" value="2-KETO-3-DEOXY-L-RHAMNONATE ALDOLASE"/>
    <property type="match status" value="1"/>
</dbReference>
<evidence type="ECO:0000256" key="1">
    <source>
        <dbReference type="ARBA" id="ARBA00005568"/>
    </source>
</evidence>
<accession>A0AA35CJ74</accession>
<dbReference type="PANTHER" id="PTHR30502:SF0">
    <property type="entry name" value="PHOSPHOENOLPYRUVATE CARBOXYLASE FAMILY PROTEIN"/>
    <property type="match status" value="1"/>
</dbReference>
<dbReference type="SUPFAM" id="SSF51621">
    <property type="entry name" value="Phosphoenolpyruvate/pyruvate domain"/>
    <property type="match status" value="1"/>
</dbReference>
<organism evidence="5 6">
    <name type="scientific">Caldinitratiruptor microaerophilus</name>
    <dbReference type="NCBI Taxonomy" id="671077"/>
    <lineage>
        <taxon>Bacteria</taxon>
        <taxon>Bacillati</taxon>
        <taxon>Bacillota</taxon>
        <taxon>Clostridia</taxon>
        <taxon>Eubacteriales</taxon>
        <taxon>Symbiobacteriaceae</taxon>
        <taxon>Caldinitratiruptor</taxon>
    </lineage>
</organism>
<evidence type="ECO:0000313" key="5">
    <source>
        <dbReference type="EMBL" id="BDG60197.1"/>
    </source>
</evidence>
<dbReference type="InterPro" id="IPR040442">
    <property type="entry name" value="Pyrv_kinase-like_dom_sf"/>
</dbReference>
<feature type="domain" description="HpcH/HpaI aldolase/citrate lyase" evidence="4">
    <location>
        <begin position="19"/>
        <end position="232"/>
    </location>
</feature>
<dbReference type="Proteomes" id="UP001163687">
    <property type="component" value="Chromosome"/>
</dbReference>
<keyword evidence="6" id="KW-1185">Reference proteome</keyword>
<dbReference type="InterPro" id="IPR050251">
    <property type="entry name" value="HpcH-HpaI_aldolase"/>
</dbReference>
<gene>
    <name evidence="5" type="ORF">caldi_12870</name>
</gene>
<comment type="similarity">
    <text evidence="1">Belongs to the HpcH/HpaI aldolase family.</text>
</comment>
<sequence length="255" mass="26940">MAVIDTRLKEWLREGRTLVGLFVSIPHPALVEMAGFAGFDFVILDNEHGPAGIETTENLIRAARAAGVVPVVRVSSANTQEILRTLDIGASAVQVPQVNDRATAELAVRSAKYPPEGIRGVANSTRAAGWGFFGGLEHIERSNAGTAVVTHVETVEALRNLDDLLTVPGIDAMFIGPTDLSTSMGHPGNPGHPEVQGAIEGAIRRIAAAGKAPGILVGDPAAYRAWREKGARYLVFNIASLIVRSLTDVVAAIRS</sequence>
<name>A0AA35CJ74_9FIRM</name>
<dbReference type="GO" id="GO:0016832">
    <property type="term" value="F:aldehyde-lyase activity"/>
    <property type="evidence" value="ECO:0007669"/>
    <property type="project" value="TreeGrafter"/>
</dbReference>
<dbReference type="GO" id="GO:0046872">
    <property type="term" value="F:metal ion binding"/>
    <property type="evidence" value="ECO:0007669"/>
    <property type="project" value="UniProtKB-KW"/>
</dbReference>
<evidence type="ECO:0000256" key="3">
    <source>
        <dbReference type="ARBA" id="ARBA00023239"/>
    </source>
</evidence>
<dbReference type="InterPro" id="IPR005000">
    <property type="entry name" value="Aldolase/citrate-lyase_domain"/>
</dbReference>
<dbReference type="AlphaFoldDB" id="A0AA35CJ74"/>
<dbReference type="InterPro" id="IPR015813">
    <property type="entry name" value="Pyrv/PenolPyrv_kinase-like_dom"/>
</dbReference>
<dbReference type="Pfam" id="PF03328">
    <property type="entry name" value="HpcH_HpaI"/>
    <property type="match status" value="1"/>
</dbReference>
<protein>
    <submittedName>
        <fullName evidence="5">2,4-dihydroxyhept-2-ene-1,7-dioic acid aldolase</fullName>
    </submittedName>
</protein>
<dbReference type="EMBL" id="AP025628">
    <property type="protein sequence ID" value="BDG60197.1"/>
    <property type="molecule type" value="Genomic_DNA"/>
</dbReference>
<dbReference type="GO" id="GO:0005737">
    <property type="term" value="C:cytoplasm"/>
    <property type="evidence" value="ECO:0007669"/>
    <property type="project" value="TreeGrafter"/>
</dbReference>
<keyword evidence="3" id="KW-0456">Lyase</keyword>
<evidence type="ECO:0000256" key="2">
    <source>
        <dbReference type="ARBA" id="ARBA00022723"/>
    </source>
</evidence>
<dbReference type="RefSeq" id="WP_264844259.1">
    <property type="nucleotide sequence ID" value="NZ_AP025628.1"/>
</dbReference>
<keyword evidence="2" id="KW-0479">Metal-binding</keyword>
<reference evidence="5" key="1">
    <citation type="submission" date="2022-03" db="EMBL/GenBank/DDBJ databases">
        <title>Complete genome sequence of Caldinitratiruptor microaerophilus.</title>
        <authorList>
            <person name="Mukaiyama R."/>
            <person name="Nishiyama T."/>
            <person name="Ueda K."/>
        </authorList>
    </citation>
    <scope>NUCLEOTIDE SEQUENCE</scope>
    <source>
        <strain evidence="5">JCM 16183</strain>
    </source>
</reference>